<dbReference type="Pfam" id="PF01541">
    <property type="entry name" value="GIY-YIG"/>
    <property type="match status" value="1"/>
</dbReference>
<reference evidence="13" key="1">
    <citation type="submission" date="2016-10" db="EMBL/GenBank/DDBJ databases">
        <authorList>
            <person name="Varghese N."/>
            <person name="Submissions S."/>
        </authorList>
    </citation>
    <scope>NUCLEOTIDE SEQUENCE [LARGE SCALE GENOMIC DNA]</scope>
    <source>
        <strain evidence="13">ATCC 43811</strain>
    </source>
</reference>
<dbReference type="InterPro" id="IPR035901">
    <property type="entry name" value="GIY-YIG_endonuc_sf"/>
</dbReference>
<keyword evidence="6 7" id="KW-0742">SOS response</keyword>
<dbReference type="EMBL" id="FOKY01000001">
    <property type="protein sequence ID" value="SFB67380.1"/>
    <property type="molecule type" value="Genomic_DNA"/>
</dbReference>
<dbReference type="PROSITE" id="PS50165">
    <property type="entry name" value="UVRC"/>
    <property type="match status" value="1"/>
</dbReference>
<dbReference type="GO" id="GO:0006289">
    <property type="term" value="P:nucleotide-excision repair"/>
    <property type="evidence" value="ECO:0007669"/>
    <property type="project" value="UniProtKB-UniRule"/>
</dbReference>
<sequence length="553" mass="63487">MKNSQTITKEVFGVFTPYERANIPELPGVYIYKNAQGDILYIGKAKNLNKRVSSYFSKKPIYLKTFLLVEQIKLIDIIVVENEREALLLEATLIKKHMPRFNINFKDGKFYPYIKAMIKEKFPRLIMTRSHIDDGNLYFGPYTSAGAVRTNLEVLQKIFKLRTCRTLPKKECMEYHIGRCSAPCINKIDEKEYLESFEGALKFLSGNKQDLIESLQEKMKNAARELLFEKAQIYKEQLDAIYALDEKQHIYLSDGGNLDIIGISSKNGHYSITVSLIRNGKLTGKLGFTAHTLNKNIVLNDPSLILEEFIANRYSEEEVTPYGIIVNKDFTEAAQQLTEWFAENEISLTVRPPENDHENTLLKLAEKNATIHLEQQLSEPDMLEALHLLQKELNLKNMPGSIEGFDIAKWDGMLASGVSVHFKAGEPDKKQYRFFNIKARNQQDDYIAMKEIISRRLKQLLEENKSLPQLLVVDGGNGQLNAGLEALKELSITNVDILALAKKEEEIFLPGKKQSIILPKNSVALHVLQRVRDEAHRFSQYQLHRRYQKKLME</sequence>
<dbReference type="Gene3D" id="3.40.1440.10">
    <property type="entry name" value="GIY-YIG endonuclease"/>
    <property type="match status" value="1"/>
</dbReference>
<feature type="domain" description="UvrC family homology region profile" evidence="11">
    <location>
        <begin position="260"/>
        <end position="487"/>
    </location>
</feature>
<dbReference type="GO" id="GO:0009380">
    <property type="term" value="C:excinuclease repair complex"/>
    <property type="evidence" value="ECO:0007669"/>
    <property type="project" value="InterPro"/>
</dbReference>
<evidence type="ECO:0000256" key="6">
    <source>
        <dbReference type="ARBA" id="ARBA00023236"/>
    </source>
</evidence>
<dbReference type="InterPro" id="IPR036876">
    <property type="entry name" value="UVR_dom_sf"/>
</dbReference>
<protein>
    <recommendedName>
        <fullName evidence="7">UvrABC system protein C</fullName>
        <shortName evidence="7">Protein UvrC</shortName>
    </recommendedName>
    <alternativeName>
        <fullName evidence="7">Excinuclease ABC subunit C</fullName>
    </alternativeName>
</protein>
<dbReference type="AlphaFoldDB" id="A0A1I1D3K2"/>
<keyword evidence="5 7" id="KW-0234">DNA repair</keyword>
<dbReference type="Proteomes" id="UP000240042">
    <property type="component" value="Unassembled WGS sequence"/>
</dbReference>
<dbReference type="PROSITE" id="PS50151">
    <property type="entry name" value="UVR"/>
    <property type="match status" value="1"/>
</dbReference>
<name>A0A1I1D3K2_BREAD</name>
<evidence type="ECO:0000256" key="4">
    <source>
        <dbReference type="ARBA" id="ARBA00022881"/>
    </source>
</evidence>
<evidence type="ECO:0000313" key="12">
    <source>
        <dbReference type="EMBL" id="SFB67380.1"/>
    </source>
</evidence>
<dbReference type="HAMAP" id="MF_00203">
    <property type="entry name" value="UvrC"/>
    <property type="match status" value="1"/>
</dbReference>
<dbReference type="STRING" id="34097.SAMN02745150_00055"/>
<keyword evidence="1 7" id="KW-0963">Cytoplasm</keyword>
<dbReference type="CDD" id="cd10434">
    <property type="entry name" value="GIY-YIG_UvrC_Cho"/>
    <property type="match status" value="1"/>
</dbReference>
<dbReference type="InterPro" id="IPR004791">
    <property type="entry name" value="UvrC"/>
</dbReference>
<comment type="subcellular location">
    <subcellularLocation>
        <location evidence="7">Cytoplasm</location>
    </subcellularLocation>
</comment>
<dbReference type="GO" id="GO:0005737">
    <property type="term" value="C:cytoplasm"/>
    <property type="evidence" value="ECO:0007669"/>
    <property type="project" value="UniProtKB-SubCell"/>
</dbReference>
<evidence type="ECO:0000259" key="11">
    <source>
        <dbReference type="PROSITE" id="PS50165"/>
    </source>
</evidence>
<organism evidence="12 13">
    <name type="scientific">Brevinema andersonii</name>
    <dbReference type="NCBI Taxonomy" id="34097"/>
    <lineage>
        <taxon>Bacteria</taxon>
        <taxon>Pseudomonadati</taxon>
        <taxon>Spirochaetota</taxon>
        <taxon>Spirochaetia</taxon>
        <taxon>Brevinematales</taxon>
        <taxon>Brevinemataceae</taxon>
        <taxon>Brevinema</taxon>
    </lineage>
</organism>
<dbReference type="Pfam" id="PF22920">
    <property type="entry name" value="UvrC_RNaseH"/>
    <property type="match status" value="1"/>
</dbReference>
<dbReference type="InterPro" id="IPR047296">
    <property type="entry name" value="GIY-YIG_UvrC_Cho"/>
</dbReference>
<evidence type="ECO:0000259" key="9">
    <source>
        <dbReference type="PROSITE" id="PS50151"/>
    </source>
</evidence>
<proteinExistence type="inferred from homology"/>
<evidence type="ECO:0000313" key="13">
    <source>
        <dbReference type="Proteomes" id="UP000240042"/>
    </source>
</evidence>
<dbReference type="InterPro" id="IPR001943">
    <property type="entry name" value="UVR_dom"/>
</dbReference>
<dbReference type="InterPro" id="IPR001162">
    <property type="entry name" value="UvrC_RNase_H_dom"/>
</dbReference>
<dbReference type="GO" id="GO:0009432">
    <property type="term" value="P:SOS response"/>
    <property type="evidence" value="ECO:0007669"/>
    <property type="project" value="UniProtKB-UniRule"/>
</dbReference>
<dbReference type="InterPro" id="IPR050066">
    <property type="entry name" value="UvrABC_protein_C"/>
</dbReference>
<keyword evidence="13" id="KW-1185">Reference proteome</keyword>
<dbReference type="SMART" id="SM00465">
    <property type="entry name" value="GIYc"/>
    <property type="match status" value="1"/>
</dbReference>
<comment type="subunit">
    <text evidence="7">Interacts with UvrB in an incision complex.</text>
</comment>
<dbReference type="PANTHER" id="PTHR30562:SF1">
    <property type="entry name" value="UVRABC SYSTEM PROTEIN C"/>
    <property type="match status" value="1"/>
</dbReference>
<evidence type="ECO:0000256" key="1">
    <source>
        <dbReference type="ARBA" id="ARBA00022490"/>
    </source>
</evidence>
<evidence type="ECO:0000256" key="8">
    <source>
        <dbReference type="SAM" id="Coils"/>
    </source>
</evidence>
<dbReference type="SUPFAM" id="SSF82771">
    <property type="entry name" value="GIY-YIG endonuclease"/>
    <property type="match status" value="1"/>
</dbReference>
<comment type="function">
    <text evidence="7">The UvrABC repair system catalyzes the recognition and processing of DNA lesions. UvrC both incises the 5' and 3' sides of the lesion. The N-terminal half is responsible for the 3' incision and the C-terminal half is responsible for the 5' incision.</text>
</comment>
<dbReference type="Pfam" id="PF08459">
    <property type="entry name" value="UvrC_RNaseH_dom"/>
    <property type="match status" value="1"/>
</dbReference>
<dbReference type="GO" id="GO:0009381">
    <property type="term" value="F:excinuclease ABC activity"/>
    <property type="evidence" value="ECO:0007669"/>
    <property type="project" value="UniProtKB-UniRule"/>
</dbReference>
<dbReference type="NCBIfam" id="TIGR00194">
    <property type="entry name" value="uvrC"/>
    <property type="match status" value="1"/>
</dbReference>
<evidence type="ECO:0000256" key="7">
    <source>
        <dbReference type="HAMAP-Rule" id="MF_00203"/>
    </source>
</evidence>
<feature type="coiled-coil region" evidence="8">
    <location>
        <begin position="205"/>
        <end position="232"/>
    </location>
</feature>
<dbReference type="InterPro" id="IPR000305">
    <property type="entry name" value="GIY-YIG_endonuc"/>
</dbReference>
<gene>
    <name evidence="7" type="primary">uvrC</name>
    <name evidence="12" type="ORF">SAMN02745150_00055</name>
</gene>
<dbReference type="PROSITE" id="PS50164">
    <property type="entry name" value="GIY_YIG"/>
    <property type="match status" value="1"/>
</dbReference>
<keyword evidence="3 7" id="KW-0228">DNA excision</keyword>
<keyword evidence="8" id="KW-0175">Coiled coil</keyword>
<accession>A0A1I1D3K2</accession>
<keyword evidence="4 7" id="KW-0267">Excision nuclease</keyword>
<keyword evidence="2 7" id="KW-0227">DNA damage</keyword>
<evidence type="ECO:0000256" key="5">
    <source>
        <dbReference type="ARBA" id="ARBA00023204"/>
    </source>
</evidence>
<dbReference type="Gene3D" id="3.30.420.340">
    <property type="entry name" value="UvrC, RNAse H endonuclease domain"/>
    <property type="match status" value="1"/>
</dbReference>
<dbReference type="FunFam" id="3.40.1440.10:FF:000001">
    <property type="entry name" value="UvrABC system protein C"/>
    <property type="match status" value="1"/>
</dbReference>
<evidence type="ECO:0000256" key="2">
    <source>
        <dbReference type="ARBA" id="ARBA00022763"/>
    </source>
</evidence>
<feature type="domain" description="UVR" evidence="9">
    <location>
        <begin position="209"/>
        <end position="244"/>
    </location>
</feature>
<dbReference type="OrthoDB" id="9804933at2"/>
<comment type="similarity">
    <text evidence="7">Belongs to the UvrC family.</text>
</comment>
<dbReference type="GO" id="GO:0003677">
    <property type="term" value="F:DNA binding"/>
    <property type="evidence" value="ECO:0007669"/>
    <property type="project" value="UniProtKB-UniRule"/>
</dbReference>
<evidence type="ECO:0000256" key="3">
    <source>
        <dbReference type="ARBA" id="ARBA00022769"/>
    </source>
</evidence>
<dbReference type="PANTHER" id="PTHR30562">
    <property type="entry name" value="UVRC/OXIDOREDUCTASE"/>
    <property type="match status" value="1"/>
</dbReference>
<dbReference type="SUPFAM" id="SSF46600">
    <property type="entry name" value="C-terminal UvrC-binding domain of UvrB"/>
    <property type="match status" value="1"/>
</dbReference>
<dbReference type="InterPro" id="IPR038476">
    <property type="entry name" value="UvrC_RNase_H_dom_sf"/>
</dbReference>
<feature type="domain" description="GIY-YIG" evidence="10">
    <location>
        <begin position="25"/>
        <end position="103"/>
    </location>
</feature>
<dbReference type="RefSeq" id="WP_092316966.1">
    <property type="nucleotide sequence ID" value="NZ_FOKY01000001.1"/>
</dbReference>
<evidence type="ECO:0000259" key="10">
    <source>
        <dbReference type="PROSITE" id="PS50164"/>
    </source>
</evidence>